<protein>
    <recommendedName>
        <fullName evidence="4">Outer membrane protein beta-barrel domain-containing protein</fullName>
    </recommendedName>
</protein>
<dbReference type="RefSeq" id="WP_088844747.1">
    <property type="nucleotide sequence ID" value="NZ_FYEW01000002.1"/>
</dbReference>
<keyword evidence="1" id="KW-0732">Signal</keyword>
<dbReference type="EMBL" id="FYEW01000002">
    <property type="protein sequence ID" value="SNC76649.1"/>
    <property type="molecule type" value="Genomic_DNA"/>
</dbReference>
<evidence type="ECO:0000313" key="2">
    <source>
        <dbReference type="EMBL" id="SNC76649.1"/>
    </source>
</evidence>
<dbReference type="OrthoDB" id="884476at2"/>
<evidence type="ECO:0000313" key="3">
    <source>
        <dbReference type="Proteomes" id="UP000198131"/>
    </source>
</evidence>
<evidence type="ECO:0008006" key="4">
    <source>
        <dbReference type="Google" id="ProtNLM"/>
    </source>
</evidence>
<keyword evidence="3" id="KW-1185">Reference proteome</keyword>
<gene>
    <name evidence="2" type="ORF">SAMN06265337_3493</name>
</gene>
<name>A0A212UEH0_9BACT</name>
<feature type="chain" id="PRO_5012374744" description="Outer membrane protein beta-barrel domain-containing protein" evidence="1">
    <location>
        <begin position="24"/>
        <end position="222"/>
    </location>
</feature>
<reference evidence="3" key="1">
    <citation type="submission" date="2017-06" db="EMBL/GenBank/DDBJ databases">
        <authorList>
            <person name="Varghese N."/>
            <person name="Submissions S."/>
        </authorList>
    </citation>
    <scope>NUCLEOTIDE SEQUENCE [LARGE SCALE GENOMIC DNA]</scope>
    <source>
        <strain evidence="3">DSM 11116</strain>
    </source>
</reference>
<dbReference type="Proteomes" id="UP000198131">
    <property type="component" value="Unassembled WGS sequence"/>
</dbReference>
<proteinExistence type="predicted"/>
<dbReference type="AlphaFoldDB" id="A0A212UEH0"/>
<organism evidence="2 3">
    <name type="scientific">Hymenobacter gelipurpurascens</name>
    <dbReference type="NCBI Taxonomy" id="89968"/>
    <lineage>
        <taxon>Bacteria</taxon>
        <taxon>Pseudomonadati</taxon>
        <taxon>Bacteroidota</taxon>
        <taxon>Cytophagia</taxon>
        <taxon>Cytophagales</taxon>
        <taxon>Hymenobacteraceae</taxon>
        <taxon>Hymenobacter</taxon>
    </lineage>
</organism>
<feature type="signal peptide" evidence="1">
    <location>
        <begin position="1"/>
        <end position="23"/>
    </location>
</feature>
<evidence type="ECO:0000256" key="1">
    <source>
        <dbReference type="SAM" id="SignalP"/>
    </source>
</evidence>
<sequence length="222" mass="24053">MSTIPRRYLAAAILLTGATAGFAQQASSPLPRWYIGAAPVLEERVFAIRGEAIGAYIMGGMLYGGYALAPGLTLQLGVLHGRGGSMDDNYADDGTPKYVNNSYKESVWGVPSSLRWRLSKPERRFQVNALTGIRLYAVRQTRTYNQLLGSTSADGWRPVLYHSKGVNGYLDGGLGIRYACTSRLQAVAEVSLNINMKKISSSYLFGLGPGASSLLGLQYAFR</sequence>
<accession>A0A212UEH0</accession>